<feature type="domain" description="G" evidence="2">
    <location>
        <begin position="12"/>
        <end position="111"/>
    </location>
</feature>
<keyword evidence="5" id="KW-1185">Reference proteome</keyword>
<dbReference type="Gene3D" id="3.40.50.300">
    <property type="entry name" value="P-loop containing nucleotide triphosphate hydrolases"/>
    <property type="match status" value="1"/>
</dbReference>
<dbReference type="PANTHER" id="PTHR43185:SF1">
    <property type="entry name" value="FE(2+) TRANSPORTER FEOB"/>
    <property type="match status" value="1"/>
</dbReference>
<comment type="caution">
    <text evidence="4">The sequence shown here is derived from an EMBL/GenBank/DDBJ whole genome shotgun (WGS) entry which is preliminary data.</text>
</comment>
<proteinExistence type="predicted"/>
<feature type="transmembrane region" description="Helical" evidence="1">
    <location>
        <begin position="427"/>
        <end position="447"/>
    </location>
</feature>
<keyword evidence="1" id="KW-0472">Membrane</keyword>
<evidence type="ECO:0000313" key="5">
    <source>
        <dbReference type="Proteomes" id="UP001139179"/>
    </source>
</evidence>
<evidence type="ECO:0000259" key="3">
    <source>
        <dbReference type="Pfam" id="PF07670"/>
    </source>
</evidence>
<dbReference type="AlphaFoldDB" id="A0A9X2DQB0"/>
<dbReference type="InterPro" id="IPR011642">
    <property type="entry name" value="Gate_dom"/>
</dbReference>
<feature type="transmembrane region" description="Helical" evidence="1">
    <location>
        <begin position="364"/>
        <end position="382"/>
    </location>
</feature>
<evidence type="ECO:0000259" key="2">
    <source>
        <dbReference type="Pfam" id="PF01926"/>
    </source>
</evidence>
<dbReference type="GO" id="GO:0015093">
    <property type="term" value="F:ferrous iron transmembrane transporter activity"/>
    <property type="evidence" value="ECO:0007669"/>
    <property type="project" value="TreeGrafter"/>
</dbReference>
<feature type="transmembrane region" description="Helical" evidence="1">
    <location>
        <begin position="257"/>
        <end position="279"/>
    </location>
</feature>
<evidence type="ECO:0000256" key="1">
    <source>
        <dbReference type="SAM" id="Phobius"/>
    </source>
</evidence>
<dbReference type="RefSeq" id="WP_251222723.1">
    <property type="nucleotide sequence ID" value="NZ_JAMBOL010000004.1"/>
</dbReference>
<feature type="transmembrane region" description="Helical" evidence="1">
    <location>
        <begin position="194"/>
        <end position="216"/>
    </location>
</feature>
<dbReference type="InterPro" id="IPR006073">
    <property type="entry name" value="GTP-bd"/>
</dbReference>
<protein>
    <submittedName>
        <fullName evidence="4">50S ribosome-binding GTPase</fullName>
    </submittedName>
</protein>
<reference evidence="4" key="1">
    <citation type="submission" date="2022-05" db="EMBL/GenBank/DDBJ databases">
        <title>Comparative Genomics of Spacecraft Associated Microbes.</title>
        <authorList>
            <person name="Tran M.T."/>
            <person name="Wright A."/>
            <person name="Seuylemezian A."/>
            <person name="Eisen J."/>
            <person name="Coil D."/>
        </authorList>
    </citation>
    <scope>NUCLEOTIDE SEQUENCE</scope>
    <source>
        <strain evidence="4">214.1.1</strain>
    </source>
</reference>
<keyword evidence="1" id="KW-0812">Transmembrane</keyword>
<organism evidence="4 5">
    <name type="scientific">Halalkalibacter oceani</name>
    <dbReference type="NCBI Taxonomy" id="1653776"/>
    <lineage>
        <taxon>Bacteria</taxon>
        <taxon>Bacillati</taxon>
        <taxon>Bacillota</taxon>
        <taxon>Bacilli</taxon>
        <taxon>Bacillales</taxon>
        <taxon>Bacillaceae</taxon>
        <taxon>Halalkalibacter</taxon>
    </lineage>
</organism>
<dbReference type="Pfam" id="PF07670">
    <property type="entry name" value="Gate"/>
    <property type="match status" value="1"/>
</dbReference>
<feature type="domain" description="Nucleoside transporter/FeoB GTPase Gate" evidence="3">
    <location>
        <begin position="262"/>
        <end position="353"/>
    </location>
</feature>
<sequence>MNAKELTVAKERIVLVGLESVGKTSVFACLTNQRAGRELNAKGSTIFVKERHSGSAVFVDTPGLRRKDSEAFCAARIELERAAHLLFVVRGTHFSEEIRQLASLIPKNGVEATVLVTFADKMEPAFLTALQAHARAGDWPLIMVDARRHDERSRSTIINQLKKTKRITQTMWEEMAQVRHKEVDPKPLWFDHPVCGIPLALIMMFLLFALPVMLAYRLSSVLEPLLYRIIEPLELWTANFPDLFQAVLTGSYGLFTLGIYSFVWAFPVVLFISIASAVADDSGLKDRIVDTLDPLMSKIGLNGQDLVPFISGFGCNVVAVQQTRSCILTTRTSCVSLISFGSACSYQIGATLSVFHVAGLPWLFLPYMLTLTFVAAIHNRLWYPIKEKKWLRYFQARKTFLQWPSTARVAFRVKGVFLQFLTQAMPIFFFICLIASLFEYVGILAILTRAAAPLVQLIGAPAEAAAGIVFSMIRKDGILLFNEGGGTFMSALAPGTVFLLVYIASTLSSCLVTIWTIAKELRWKAASALYIKQLITSVVSAVVLLAIIRFFE</sequence>
<dbReference type="PANTHER" id="PTHR43185">
    <property type="entry name" value="FERROUS IRON TRANSPORT PROTEIN B"/>
    <property type="match status" value="1"/>
</dbReference>
<dbReference type="GO" id="GO:0005886">
    <property type="term" value="C:plasma membrane"/>
    <property type="evidence" value="ECO:0007669"/>
    <property type="project" value="TreeGrafter"/>
</dbReference>
<dbReference type="InterPro" id="IPR027417">
    <property type="entry name" value="P-loop_NTPase"/>
</dbReference>
<evidence type="ECO:0000313" key="4">
    <source>
        <dbReference type="EMBL" id="MCM3713920.1"/>
    </source>
</evidence>
<name>A0A9X2DQB0_9BACI</name>
<accession>A0A9X2DQB0</accession>
<dbReference type="EMBL" id="JAMBOL010000004">
    <property type="protein sequence ID" value="MCM3713920.1"/>
    <property type="molecule type" value="Genomic_DNA"/>
</dbReference>
<feature type="transmembrane region" description="Helical" evidence="1">
    <location>
        <begin position="493"/>
        <end position="517"/>
    </location>
</feature>
<dbReference type="InterPro" id="IPR050860">
    <property type="entry name" value="FeoB_GTPase"/>
</dbReference>
<dbReference type="GO" id="GO:0005525">
    <property type="term" value="F:GTP binding"/>
    <property type="evidence" value="ECO:0007669"/>
    <property type="project" value="InterPro"/>
</dbReference>
<gene>
    <name evidence="4" type="ORF">M3202_07465</name>
</gene>
<dbReference type="SUPFAM" id="SSF52540">
    <property type="entry name" value="P-loop containing nucleoside triphosphate hydrolases"/>
    <property type="match status" value="1"/>
</dbReference>
<keyword evidence="1" id="KW-1133">Transmembrane helix</keyword>
<dbReference type="Pfam" id="PF01926">
    <property type="entry name" value="MMR_HSR1"/>
    <property type="match status" value="1"/>
</dbReference>
<dbReference type="Proteomes" id="UP001139179">
    <property type="component" value="Unassembled WGS sequence"/>
</dbReference>
<feature type="transmembrane region" description="Helical" evidence="1">
    <location>
        <begin position="454"/>
        <end position="473"/>
    </location>
</feature>
<feature type="transmembrane region" description="Helical" evidence="1">
    <location>
        <begin position="529"/>
        <end position="551"/>
    </location>
</feature>